<feature type="chain" id="PRO_5019267362" description="AB hydrolase-1 domain-containing protein" evidence="1">
    <location>
        <begin position="22"/>
        <end position="339"/>
    </location>
</feature>
<feature type="signal peptide" evidence="1">
    <location>
        <begin position="1"/>
        <end position="21"/>
    </location>
</feature>
<dbReference type="PANTHER" id="PTHR31591:SF7">
    <property type="entry name" value="DUF1749-DOMAIN-CONTAINING PROTEIN"/>
    <property type="match status" value="1"/>
</dbReference>
<dbReference type="AlphaFoldDB" id="A0A423XAW7"/>
<protein>
    <recommendedName>
        <fullName evidence="4">AB hydrolase-1 domain-containing protein</fullName>
    </recommendedName>
</protein>
<dbReference type="Pfam" id="PF08538">
    <property type="entry name" value="DUF1749"/>
    <property type="match status" value="1"/>
</dbReference>
<dbReference type="Proteomes" id="UP000285146">
    <property type="component" value="Unassembled WGS sequence"/>
</dbReference>
<reference evidence="2 3" key="1">
    <citation type="submission" date="2015-09" db="EMBL/GenBank/DDBJ databases">
        <title>Host preference determinants of Valsa canker pathogens revealed by comparative genomics.</title>
        <authorList>
            <person name="Yin Z."/>
            <person name="Huang L."/>
        </authorList>
    </citation>
    <scope>NUCLEOTIDE SEQUENCE [LARGE SCALE GENOMIC DNA]</scope>
    <source>
        <strain evidence="2 3">SXYLt</strain>
    </source>
</reference>
<keyword evidence="3" id="KW-1185">Reference proteome</keyword>
<dbReference type="SUPFAM" id="SSF53474">
    <property type="entry name" value="alpha/beta-Hydrolases"/>
    <property type="match status" value="1"/>
</dbReference>
<evidence type="ECO:0000313" key="3">
    <source>
        <dbReference type="Proteomes" id="UP000285146"/>
    </source>
</evidence>
<sequence length="339" mass="37571">MSNFVIHGIYILILLFALTQTRFFSQTTDQLIRAHTPTHNFIMADSKPFPVTVHPYTSKVFRNAALYELGSSSARNTLLFVGGLGDGPHTVPYIRTVAAKIEAAEDLNYSVFEIRIRSSFSGFGWNSLANDVEDISAAVKYLRSIGKEKVVLMGHSTGSQDSIEYTNYEKYHNEPVDGFIIQGSVSDREGLPIDKGKENVDKLVAIATDMIKSGRGDDAVPKSQLPVELDPWPITAYRLHSLAGVGGDDDYFSSDLPDERVAEIWGRVKQPILVVPSEKDQFVPPTVDFEKLLAKWKSFGPAISDLSGLIPEANHTVDPPSSREWLADRVVRFLRGLSK</sequence>
<organism evidence="2 3">
    <name type="scientific">Cytospora leucostoma</name>
    <dbReference type="NCBI Taxonomy" id="1230097"/>
    <lineage>
        <taxon>Eukaryota</taxon>
        <taxon>Fungi</taxon>
        <taxon>Dikarya</taxon>
        <taxon>Ascomycota</taxon>
        <taxon>Pezizomycotina</taxon>
        <taxon>Sordariomycetes</taxon>
        <taxon>Sordariomycetidae</taxon>
        <taxon>Diaporthales</taxon>
        <taxon>Cytosporaceae</taxon>
        <taxon>Cytospora</taxon>
    </lineage>
</organism>
<evidence type="ECO:0008006" key="4">
    <source>
        <dbReference type="Google" id="ProtNLM"/>
    </source>
</evidence>
<comment type="caution">
    <text evidence="2">The sequence shown here is derived from an EMBL/GenBank/DDBJ whole genome shotgun (WGS) entry which is preliminary data.</text>
</comment>
<accession>A0A423XAW7</accession>
<name>A0A423XAW7_9PEZI</name>
<dbReference type="Gene3D" id="3.40.50.1820">
    <property type="entry name" value="alpha/beta hydrolase"/>
    <property type="match status" value="1"/>
</dbReference>
<dbReference type="OrthoDB" id="10034502at2759"/>
<keyword evidence="1" id="KW-0732">Signal</keyword>
<dbReference type="InParanoid" id="A0A423XAW7"/>
<evidence type="ECO:0000256" key="1">
    <source>
        <dbReference type="SAM" id="SignalP"/>
    </source>
</evidence>
<proteinExistence type="predicted"/>
<dbReference type="InterPro" id="IPR013744">
    <property type="entry name" value="SidJ"/>
</dbReference>
<dbReference type="InterPro" id="IPR029058">
    <property type="entry name" value="AB_hydrolase_fold"/>
</dbReference>
<dbReference type="EMBL" id="LKEB01000022">
    <property type="protein sequence ID" value="ROW13082.1"/>
    <property type="molecule type" value="Genomic_DNA"/>
</dbReference>
<gene>
    <name evidence="2" type="ORF">VPNG_05914</name>
</gene>
<evidence type="ECO:0000313" key="2">
    <source>
        <dbReference type="EMBL" id="ROW13082.1"/>
    </source>
</evidence>
<dbReference type="PANTHER" id="PTHR31591">
    <property type="entry name" value="UPF0613 PROTEIN PB24D3.06C"/>
    <property type="match status" value="1"/>
</dbReference>